<dbReference type="PANTHER" id="PTHR43283">
    <property type="entry name" value="BETA-LACTAMASE-RELATED"/>
    <property type="match status" value="1"/>
</dbReference>
<dbReference type="PROSITE" id="PS51257">
    <property type="entry name" value="PROKAR_LIPOPROTEIN"/>
    <property type="match status" value="1"/>
</dbReference>
<evidence type="ECO:0000313" key="4">
    <source>
        <dbReference type="Proteomes" id="UP000461409"/>
    </source>
</evidence>
<keyword evidence="3" id="KW-0378">Hydrolase</keyword>
<reference evidence="3 4" key="2">
    <citation type="submission" date="2020-02" db="EMBL/GenBank/DDBJ databases">
        <title>Erythrobacter dongmakensis sp. nov., isolated from a tidal mudflat.</title>
        <authorList>
            <person name="Kim I.S."/>
        </authorList>
    </citation>
    <scope>NUCLEOTIDE SEQUENCE [LARGE SCALE GENOMIC DNA]</scope>
    <source>
        <strain evidence="3 4">GH3-10</strain>
    </source>
</reference>
<proteinExistence type="predicted"/>
<protein>
    <submittedName>
        <fullName evidence="3">Serine hydrolase</fullName>
    </submittedName>
</protein>
<dbReference type="InterPro" id="IPR012338">
    <property type="entry name" value="Beta-lactam/transpept-like"/>
</dbReference>
<dbReference type="Pfam" id="PF00144">
    <property type="entry name" value="Beta-lactamase"/>
    <property type="match status" value="1"/>
</dbReference>
<dbReference type="GO" id="GO:0016787">
    <property type="term" value="F:hydrolase activity"/>
    <property type="evidence" value="ECO:0007669"/>
    <property type="project" value="UniProtKB-KW"/>
</dbReference>
<dbReference type="InterPro" id="IPR001466">
    <property type="entry name" value="Beta-lactam-related"/>
</dbReference>
<reference evidence="3 4" key="1">
    <citation type="submission" date="2019-12" db="EMBL/GenBank/DDBJ databases">
        <authorList>
            <person name="Lee S.D."/>
        </authorList>
    </citation>
    <scope>NUCLEOTIDE SEQUENCE [LARGE SCALE GENOMIC DNA]</scope>
    <source>
        <strain evidence="3 4">GH3-10</strain>
    </source>
</reference>
<dbReference type="InterPro" id="IPR050789">
    <property type="entry name" value="Diverse_Enzym_Activities"/>
</dbReference>
<feature type="chain" id="PRO_5032611672" evidence="1">
    <location>
        <begin position="24"/>
        <end position="355"/>
    </location>
</feature>
<sequence>MTLRRALLSAAILAPMLASCATAPGDGFDDQGAAIRAYADLTDTGFTGDFAVSQPGQPDTIYYGATDPDEASVRTLEGWPWASVTKQVIAVLVMREVEEGRLALDSDVGALIPALRGRGLTVEDLLRHRSNLPNPDETPRDDSGFPSFYTSKSDPLDFCTEGQDDTEQEAGWQYNNCDYIVLGAVLEASANSSLDLLLAQGIGLDAGWYNTSFMEADSERPFASRDQTAADRIAGYGASGALVGPLDDMLLFDRALMDGVLLSDDALAQLWNGNPTTGSMALGQWVFEAPLAGCNNPVRIVERRGAIGDYQLRNVMMPDLGIAVALATDQPEFDFAEIWTGNGPMHDLLATLACG</sequence>
<dbReference type="Gene3D" id="3.40.710.10">
    <property type="entry name" value="DD-peptidase/beta-lactamase superfamily"/>
    <property type="match status" value="1"/>
</dbReference>
<accession>A0A844XFD0</accession>
<organism evidence="3 4">
    <name type="scientific">Aurantiacibacter rhizosphaerae</name>
    <dbReference type="NCBI Taxonomy" id="2691582"/>
    <lineage>
        <taxon>Bacteria</taxon>
        <taxon>Pseudomonadati</taxon>
        <taxon>Pseudomonadota</taxon>
        <taxon>Alphaproteobacteria</taxon>
        <taxon>Sphingomonadales</taxon>
        <taxon>Erythrobacteraceae</taxon>
        <taxon>Aurantiacibacter</taxon>
    </lineage>
</organism>
<name>A0A844XFD0_9SPHN</name>
<keyword evidence="1" id="KW-0732">Signal</keyword>
<dbReference type="RefSeq" id="WP_160486130.1">
    <property type="nucleotide sequence ID" value="NZ_WUBR01000002.1"/>
</dbReference>
<comment type="caution">
    <text evidence="3">The sequence shown here is derived from an EMBL/GenBank/DDBJ whole genome shotgun (WGS) entry which is preliminary data.</text>
</comment>
<feature type="signal peptide" evidence="1">
    <location>
        <begin position="1"/>
        <end position="23"/>
    </location>
</feature>
<gene>
    <name evidence="3" type="ORF">GRF63_11555</name>
</gene>
<evidence type="ECO:0000313" key="3">
    <source>
        <dbReference type="EMBL" id="MWV28540.1"/>
    </source>
</evidence>
<keyword evidence="4" id="KW-1185">Reference proteome</keyword>
<feature type="domain" description="Beta-lactamase-related" evidence="2">
    <location>
        <begin position="50"/>
        <end position="332"/>
    </location>
</feature>
<dbReference type="SUPFAM" id="SSF56601">
    <property type="entry name" value="beta-lactamase/transpeptidase-like"/>
    <property type="match status" value="1"/>
</dbReference>
<dbReference type="Proteomes" id="UP000461409">
    <property type="component" value="Unassembled WGS sequence"/>
</dbReference>
<dbReference type="AlphaFoldDB" id="A0A844XFD0"/>
<dbReference type="EMBL" id="WUBR01000002">
    <property type="protein sequence ID" value="MWV28540.1"/>
    <property type="molecule type" value="Genomic_DNA"/>
</dbReference>
<evidence type="ECO:0000256" key="1">
    <source>
        <dbReference type="SAM" id="SignalP"/>
    </source>
</evidence>
<evidence type="ECO:0000259" key="2">
    <source>
        <dbReference type="Pfam" id="PF00144"/>
    </source>
</evidence>